<keyword evidence="3" id="KW-1185">Reference proteome</keyword>
<dbReference type="InterPro" id="IPR009937">
    <property type="entry name" value="Phage_holin_3_6"/>
</dbReference>
<evidence type="ECO:0000313" key="2">
    <source>
        <dbReference type="EMBL" id="QDP18527.1"/>
    </source>
</evidence>
<protein>
    <submittedName>
        <fullName evidence="2">Phage holin family protein</fullName>
    </submittedName>
</protein>
<dbReference type="EMBL" id="CP041659">
    <property type="protein sequence ID" value="QDP18527.1"/>
    <property type="molecule type" value="Genomic_DNA"/>
</dbReference>
<proteinExistence type="predicted"/>
<dbReference type="Pfam" id="PF07332">
    <property type="entry name" value="Phage_holin_3_6"/>
    <property type="match status" value="1"/>
</dbReference>
<sequence length="113" mass="11653">MASHGGKAEEDVPLSELLERLVDDGRGYAQAELELVKAKMAERAQAYRPPLALGIAALIIATAALIALSVTLVLALAALLGPLLGGLIVTVTLLGIAALLAYLAKRKIEAIGD</sequence>
<name>A0A516INS7_9SPHN</name>
<reference evidence="2 3" key="1">
    <citation type="submission" date="2019-07" db="EMBL/GenBank/DDBJ databases">
        <title>Sphingomonas AE3 Genome sequencing and assembly.</title>
        <authorList>
            <person name="Kim H."/>
        </authorList>
    </citation>
    <scope>NUCLEOTIDE SEQUENCE [LARGE SCALE GENOMIC DNA]</scope>
    <source>
        <strain evidence="2 3">AE3</strain>
    </source>
</reference>
<organism evidence="2 3">
    <name type="scientific">Sphingomonas xanthus</name>
    <dbReference type="NCBI Taxonomy" id="2594473"/>
    <lineage>
        <taxon>Bacteria</taxon>
        <taxon>Pseudomonadati</taxon>
        <taxon>Pseudomonadota</taxon>
        <taxon>Alphaproteobacteria</taxon>
        <taxon>Sphingomonadales</taxon>
        <taxon>Sphingomonadaceae</taxon>
        <taxon>Sphingomonas</taxon>
    </lineage>
</organism>
<evidence type="ECO:0000256" key="1">
    <source>
        <dbReference type="SAM" id="Phobius"/>
    </source>
</evidence>
<keyword evidence="1" id="KW-0472">Membrane</keyword>
<keyword evidence="1" id="KW-0812">Transmembrane</keyword>
<accession>A0A516INS7</accession>
<evidence type="ECO:0000313" key="3">
    <source>
        <dbReference type="Proteomes" id="UP000321857"/>
    </source>
</evidence>
<feature type="transmembrane region" description="Helical" evidence="1">
    <location>
        <begin position="51"/>
        <end position="77"/>
    </location>
</feature>
<dbReference type="RefSeq" id="WP_147492990.1">
    <property type="nucleotide sequence ID" value="NZ_CP041659.1"/>
</dbReference>
<dbReference type="KEGG" id="sxa:FMM02_00255"/>
<keyword evidence="1" id="KW-1133">Transmembrane helix</keyword>
<gene>
    <name evidence="2" type="ORF">FMM02_00255</name>
</gene>
<dbReference type="OrthoDB" id="7595734at2"/>
<feature type="transmembrane region" description="Helical" evidence="1">
    <location>
        <begin position="83"/>
        <end position="104"/>
    </location>
</feature>
<dbReference type="Proteomes" id="UP000321857">
    <property type="component" value="Chromosome"/>
</dbReference>
<dbReference type="AlphaFoldDB" id="A0A516INS7"/>